<dbReference type="Pfam" id="PF01979">
    <property type="entry name" value="Amidohydro_1"/>
    <property type="match status" value="1"/>
</dbReference>
<sequence>MLIKNGLVLTESGFEKLTILTDGGKISGILPADAMVKYSGEVLDAAGNYVLPALTDVHFHGCAGHDFCEGTAEAFSKIAGYEFSQGVGTICPATMTLPDETLTAILKSAAAYAKVQPKNDAAKLVGVHLEGPFISRAKAGAQNAAHIQPPSAEKLKGWQAAAEGLIRLVTIAPEIEGAAECIRACAGNMRFSLGHTQCGYDEAAAAFEAGADHVTHLYNAMPPFTHRSPALIGAAADRSFDGKRVYAEVICDGVHLSKSAVRAVFSLFGADGVVLISDSMEATGMPDGEYQLGGQKVIKRGSHATLEDGTLAGSVTSLYGCLLKAVEYGIPLETAAKAATVNPCRSVGIDGFYGSIEVGKAARFLLLDISDLSIRKVI</sequence>
<evidence type="ECO:0000256" key="3">
    <source>
        <dbReference type="ARBA" id="ARBA00022801"/>
    </source>
</evidence>
<evidence type="ECO:0000256" key="7">
    <source>
        <dbReference type="PIRSR" id="PIRSR038994-2"/>
    </source>
</evidence>
<keyword evidence="4 5" id="KW-0119">Carbohydrate metabolism</keyword>
<dbReference type="Gene3D" id="3.20.20.140">
    <property type="entry name" value="Metal-dependent hydrolases"/>
    <property type="match status" value="1"/>
</dbReference>
<dbReference type="OrthoDB" id="9776488at2"/>
<dbReference type="GO" id="GO:0006046">
    <property type="term" value="P:N-acetylglucosamine catabolic process"/>
    <property type="evidence" value="ECO:0007669"/>
    <property type="project" value="TreeGrafter"/>
</dbReference>
<evidence type="ECO:0000256" key="1">
    <source>
        <dbReference type="ARBA" id="ARBA00010716"/>
    </source>
</evidence>
<feature type="active site" description="Proton donor/acceptor" evidence="6">
    <location>
        <position position="278"/>
    </location>
</feature>
<keyword evidence="3 5" id="KW-0378">Hydrolase</keyword>
<keyword evidence="2 8" id="KW-0479">Metal-binding</keyword>
<dbReference type="AlphaFoldDB" id="E9S920"/>
<dbReference type="PANTHER" id="PTHR11113">
    <property type="entry name" value="N-ACETYLGLUCOSAMINE-6-PHOSPHATE DEACETYLASE"/>
    <property type="match status" value="1"/>
</dbReference>
<dbReference type="InterPro" id="IPR006680">
    <property type="entry name" value="Amidohydro-rel"/>
</dbReference>
<keyword evidence="11" id="KW-1185">Reference proteome</keyword>
<reference evidence="10 11" key="1">
    <citation type="submission" date="2011-02" db="EMBL/GenBank/DDBJ databases">
        <authorList>
            <person name="Nelson K.E."/>
            <person name="Sutton G."/>
            <person name="Torralba M."/>
            <person name="Durkin S."/>
            <person name="Harkins D."/>
            <person name="Montgomery R."/>
            <person name="Ziemer C."/>
            <person name="Klaassens E."/>
            <person name="Ocuiv P."/>
            <person name="Morrison M."/>
        </authorList>
    </citation>
    <scope>NUCLEOTIDE SEQUENCE [LARGE SCALE GENOMIC DNA]</scope>
    <source>
        <strain evidence="10 11">8</strain>
    </source>
</reference>
<dbReference type="RefSeq" id="WP_004167426.1">
    <property type="nucleotide sequence ID" value="NZ_ADKM02000032.1"/>
</dbReference>
<evidence type="ECO:0000313" key="11">
    <source>
        <dbReference type="Proteomes" id="UP000004259"/>
    </source>
</evidence>
<dbReference type="CDD" id="cd00854">
    <property type="entry name" value="NagA"/>
    <property type="match status" value="1"/>
</dbReference>
<organism evidence="10 11">
    <name type="scientific">Ruminococcus albus 8</name>
    <dbReference type="NCBI Taxonomy" id="246199"/>
    <lineage>
        <taxon>Bacteria</taxon>
        <taxon>Bacillati</taxon>
        <taxon>Bacillota</taxon>
        <taxon>Clostridia</taxon>
        <taxon>Eubacteriales</taxon>
        <taxon>Oscillospiraceae</taxon>
        <taxon>Ruminococcus</taxon>
    </lineage>
</organism>
<feature type="binding site" evidence="8">
    <location>
        <position position="130"/>
    </location>
    <ligand>
        <name>Zn(2+)</name>
        <dbReference type="ChEBI" id="CHEBI:29105"/>
    </ligand>
</feature>
<evidence type="ECO:0000256" key="6">
    <source>
        <dbReference type="PIRSR" id="PIRSR038994-1"/>
    </source>
</evidence>
<dbReference type="InterPro" id="IPR011059">
    <property type="entry name" value="Metal-dep_hydrolase_composite"/>
</dbReference>
<comment type="similarity">
    <text evidence="1 5">Belongs to the metallo-dependent hydrolases superfamily. NagA family.</text>
</comment>
<evidence type="ECO:0000259" key="9">
    <source>
        <dbReference type="Pfam" id="PF01979"/>
    </source>
</evidence>
<dbReference type="Proteomes" id="UP000004259">
    <property type="component" value="Unassembled WGS sequence"/>
</dbReference>
<proteinExistence type="inferred from homology"/>
<dbReference type="EC" id="3.5.1.25" evidence="10"/>
<dbReference type="STRING" id="246199.CUS_5536"/>
<comment type="caution">
    <text evidence="10">The sequence shown here is derived from an EMBL/GenBank/DDBJ whole genome shotgun (WGS) entry which is preliminary data.</text>
</comment>
<feature type="binding site" evidence="7">
    <location>
        <position position="141"/>
    </location>
    <ligand>
        <name>substrate</name>
    </ligand>
</feature>
<comment type="cofactor">
    <cofactor evidence="8">
        <name>a divalent metal cation</name>
        <dbReference type="ChEBI" id="CHEBI:60240"/>
    </cofactor>
    <text evidence="8">Binds 1 divalent metal cation per subunit.</text>
</comment>
<dbReference type="InterPro" id="IPR032466">
    <property type="entry name" value="Metal_Hydrolase"/>
</dbReference>
<name>E9S920_RUMAL</name>
<feature type="domain" description="Amidohydrolase-related" evidence="9">
    <location>
        <begin position="49"/>
        <end position="369"/>
    </location>
</feature>
<protein>
    <submittedName>
        <fullName evidence="10">N-acetylglucosamine-6-phosphate deacetylase</fullName>
        <ecNumber evidence="10">3.5.1.25</ecNumber>
    </submittedName>
</protein>
<accession>E9S920</accession>
<evidence type="ECO:0000256" key="5">
    <source>
        <dbReference type="PIRNR" id="PIRNR038994"/>
    </source>
</evidence>
<gene>
    <name evidence="10" type="primary">nagA</name>
    <name evidence="10" type="ORF">CUS_5536</name>
</gene>
<dbReference type="Gene3D" id="2.30.40.10">
    <property type="entry name" value="Urease, subunit C, domain 1"/>
    <property type="match status" value="1"/>
</dbReference>
<feature type="binding site" evidence="8">
    <location>
        <position position="195"/>
    </location>
    <ligand>
        <name>Zn(2+)</name>
        <dbReference type="ChEBI" id="CHEBI:29105"/>
    </ligand>
</feature>
<dbReference type="PIRSF" id="PIRSF038994">
    <property type="entry name" value="NagA"/>
    <property type="match status" value="1"/>
</dbReference>
<dbReference type="EMBL" id="ADKM02000032">
    <property type="protein sequence ID" value="EGC04221.1"/>
    <property type="molecule type" value="Genomic_DNA"/>
</dbReference>
<feature type="binding site" evidence="7">
    <location>
        <begin position="219"/>
        <end position="220"/>
    </location>
    <ligand>
        <name>substrate</name>
    </ligand>
</feature>
<feature type="binding site" evidence="7">
    <location>
        <position position="227"/>
    </location>
    <ligand>
        <name>substrate</name>
    </ligand>
</feature>
<dbReference type="NCBIfam" id="TIGR00221">
    <property type="entry name" value="nagA"/>
    <property type="match status" value="1"/>
</dbReference>
<evidence type="ECO:0000313" key="10">
    <source>
        <dbReference type="EMBL" id="EGC04221.1"/>
    </source>
</evidence>
<dbReference type="SUPFAM" id="SSF51556">
    <property type="entry name" value="Metallo-dependent hydrolases"/>
    <property type="match status" value="1"/>
</dbReference>
<dbReference type="GO" id="GO:0008448">
    <property type="term" value="F:N-acetylglucosamine-6-phosphate deacetylase activity"/>
    <property type="evidence" value="ECO:0007669"/>
    <property type="project" value="UniProtKB-EC"/>
</dbReference>
<feature type="binding site" evidence="7">
    <location>
        <begin position="311"/>
        <end position="313"/>
    </location>
    <ligand>
        <name>substrate</name>
    </ligand>
</feature>
<evidence type="ECO:0000256" key="2">
    <source>
        <dbReference type="ARBA" id="ARBA00022723"/>
    </source>
</evidence>
<feature type="binding site" evidence="7">
    <location>
        <position position="255"/>
    </location>
    <ligand>
        <name>substrate</name>
    </ligand>
</feature>
<dbReference type="eggNOG" id="COG1820">
    <property type="taxonomic scope" value="Bacteria"/>
</dbReference>
<evidence type="ECO:0000256" key="4">
    <source>
        <dbReference type="ARBA" id="ARBA00023277"/>
    </source>
</evidence>
<feature type="binding site" evidence="8">
    <location>
        <position position="216"/>
    </location>
    <ligand>
        <name>Zn(2+)</name>
        <dbReference type="ChEBI" id="CHEBI:29105"/>
    </ligand>
</feature>
<dbReference type="GO" id="GO:0046872">
    <property type="term" value="F:metal ion binding"/>
    <property type="evidence" value="ECO:0007669"/>
    <property type="project" value="UniProtKB-KW"/>
</dbReference>
<dbReference type="PANTHER" id="PTHR11113:SF14">
    <property type="entry name" value="N-ACETYLGLUCOSAMINE-6-PHOSPHATE DEACETYLASE"/>
    <property type="match status" value="1"/>
</dbReference>
<dbReference type="InterPro" id="IPR003764">
    <property type="entry name" value="GlcNAc_6-P_deAcase"/>
</dbReference>
<evidence type="ECO:0000256" key="8">
    <source>
        <dbReference type="PIRSR" id="PIRSR038994-3"/>
    </source>
</evidence>
<dbReference type="SUPFAM" id="SSF51338">
    <property type="entry name" value="Composite domain of metallo-dependent hydrolases"/>
    <property type="match status" value="1"/>
</dbReference>